<dbReference type="PANTHER" id="PTHR34218:SF4">
    <property type="entry name" value="ACYL-HOMOSERINE LACTONE ACYLASE QUIP"/>
    <property type="match status" value="1"/>
</dbReference>
<sequence>MLRILKAGLALLITLTLTWVLNTKQGDIPPVGKLLSPYRGFWQNGETAEASEEPLTLKLPGLHQPVRVRFDDRRVPHIFAENEHDLYYAQGYLTAHDRLWQMEFMTRVAAGRISEVVGPKALEYDRFQRRMGLAYGAENSVRSMLQDPTTRVVLESYSEGVNAYINSLAPKDYPFEYKLLDYAPEPWQPLKCALLLKLMAWDLSGRSDDLRLSNILSKYGPAVVNDLFPDYPNRTDAIVPTGSPLNFKPLQVPVAPPSFQAALSDKVPAREPDAELGSNNFAVAGSRSASGLPILANDPHLQLNLPSIWYQIQMVAPGVNVYGVTIPGAPAVIIGFNENVAWGVTNVGGDVLDWYQLKFKDNHMREYWHDGRWKSIRRVVERIVVRGQPDRLDTVLYTHHGPIVYDREEKVFNKQTPIRHAMRWTAHDGANEVLAFYRLNRARTYQDYSAALKTYSSPAQNFIFASNQNDIAIRPNGHFPLKWQDQGKFILDGTDKAYDWQGWIPMEQNPHVENPARGFVSSANQPSAGLDYPYYLGWDYAPSDRGHRINERLAKMQHATPDSLRLLQNDNLDVNARLMLPWMLETMAGTKMTDQKYALPASTSPEGAAMQVLNRWDYQYEANAVAASIFELWYTNLVDRLWQDDFGAKATGLEMRYPSQDRTNRLLLSQSMGARFGTVPASPWIDDRTTPKRENAHDLLAASLHFAVDSLTRKFGPQGPKWAWSNQKSTDINHLANLPGFGRMDIDCAGSRGSVNATGPRNGPSWRMVVALGPQVKAYGIFPGGQSGNPASAYYDDMIETWRLGQLDELVFLRAADENHPRLQSAWRMESSK</sequence>
<dbReference type="AlphaFoldDB" id="A0A4Z0MGV9"/>
<dbReference type="CDD" id="cd03747">
    <property type="entry name" value="Ntn_PGA_like"/>
    <property type="match status" value="1"/>
</dbReference>
<dbReference type="InterPro" id="IPR043146">
    <property type="entry name" value="Penicillin_amidase_N_B-knob"/>
</dbReference>
<proteinExistence type="inferred from homology"/>
<dbReference type="Gene3D" id="2.30.120.10">
    <property type="match status" value="1"/>
</dbReference>
<dbReference type="Gene3D" id="1.10.439.10">
    <property type="entry name" value="Penicillin Amidohydrolase, domain 1"/>
    <property type="match status" value="1"/>
</dbReference>
<evidence type="ECO:0000256" key="5">
    <source>
        <dbReference type="PIRSR" id="PIRSR001227-2"/>
    </source>
</evidence>
<dbReference type="InterPro" id="IPR043147">
    <property type="entry name" value="Penicillin_amidase_A-knob"/>
</dbReference>
<dbReference type="InterPro" id="IPR029055">
    <property type="entry name" value="Ntn_hydrolases_N"/>
</dbReference>
<reference evidence="6 7" key="1">
    <citation type="submission" date="2019-04" db="EMBL/GenBank/DDBJ databases">
        <authorList>
            <person name="Feng G."/>
            <person name="Zhang J."/>
            <person name="Zhu H."/>
        </authorList>
    </citation>
    <scope>NUCLEOTIDE SEQUENCE [LARGE SCALE GENOMIC DNA]</scope>
    <source>
        <strain evidence="6 7">JCM 19491</strain>
    </source>
</reference>
<dbReference type="EMBL" id="SRKZ01000006">
    <property type="protein sequence ID" value="TGD78445.1"/>
    <property type="molecule type" value="Genomic_DNA"/>
</dbReference>
<evidence type="ECO:0000256" key="3">
    <source>
        <dbReference type="ARBA" id="ARBA00023145"/>
    </source>
</evidence>
<dbReference type="InterPro" id="IPR002692">
    <property type="entry name" value="S45"/>
</dbReference>
<dbReference type="GO" id="GO:0046872">
    <property type="term" value="F:metal ion binding"/>
    <property type="evidence" value="ECO:0007669"/>
    <property type="project" value="UniProtKB-KW"/>
</dbReference>
<dbReference type="GO" id="GO:0017000">
    <property type="term" value="P:antibiotic biosynthetic process"/>
    <property type="evidence" value="ECO:0007669"/>
    <property type="project" value="InterPro"/>
</dbReference>
<feature type="binding site" evidence="5">
    <location>
        <position position="350"/>
    </location>
    <ligand>
        <name>Ca(2+)</name>
        <dbReference type="ChEBI" id="CHEBI:29108"/>
    </ligand>
</feature>
<evidence type="ECO:0000256" key="2">
    <source>
        <dbReference type="ARBA" id="ARBA00022801"/>
    </source>
</evidence>
<dbReference type="Gene3D" id="3.60.20.10">
    <property type="entry name" value="Glutamine Phosphoribosylpyrophosphate, subunit 1, domain 1"/>
    <property type="match status" value="1"/>
</dbReference>
<keyword evidence="5" id="KW-0106">Calcium</keyword>
<evidence type="ECO:0000313" key="7">
    <source>
        <dbReference type="Proteomes" id="UP000298284"/>
    </source>
</evidence>
<feature type="binding site" evidence="5">
    <location>
        <position position="353"/>
    </location>
    <ligand>
        <name>Ca(2+)</name>
        <dbReference type="ChEBI" id="CHEBI:29108"/>
    </ligand>
</feature>
<keyword evidence="7" id="KW-1185">Reference proteome</keyword>
<comment type="cofactor">
    <cofactor evidence="5">
        <name>Ca(2+)</name>
        <dbReference type="ChEBI" id="CHEBI:29108"/>
    </cofactor>
    <text evidence="5">Binds 1 Ca(2+) ion per dimer.</text>
</comment>
<protein>
    <submittedName>
        <fullName evidence="6">Penicillin acylase family protein</fullName>
    </submittedName>
</protein>
<gene>
    <name evidence="6" type="ORF">EU557_20285</name>
</gene>
<dbReference type="OrthoDB" id="9759796at2"/>
<dbReference type="GO" id="GO:0016811">
    <property type="term" value="F:hydrolase activity, acting on carbon-nitrogen (but not peptide) bonds, in linear amides"/>
    <property type="evidence" value="ECO:0007669"/>
    <property type="project" value="InterPro"/>
</dbReference>
<comment type="caution">
    <text evidence="6">The sequence shown here is derived from an EMBL/GenBank/DDBJ whole genome shotgun (WGS) entry which is preliminary data.</text>
</comment>
<dbReference type="InterPro" id="IPR014395">
    <property type="entry name" value="Pen/GL7ACA/AHL_acylase"/>
</dbReference>
<dbReference type="Proteomes" id="UP000298284">
    <property type="component" value="Unassembled WGS sequence"/>
</dbReference>
<dbReference type="SUPFAM" id="SSF56235">
    <property type="entry name" value="N-terminal nucleophile aminohydrolases (Ntn hydrolases)"/>
    <property type="match status" value="1"/>
</dbReference>
<accession>A0A4Z0MGV9</accession>
<dbReference type="InterPro" id="IPR023343">
    <property type="entry name" value="Penicillin_amidase_dom1"/>
</dbReference>
<organism evidence="6 7">
    <name type="scientific">Hymenobacter wooponensis</name>
    <dbReference type="NCBI Taxonomy" id="1525360"/>
    <lineage>
        <taxon>Bacteria</taxon>
        <taxon>Pseudomonadati</taxon>
        <taxon>Bacteroidota</taxon>
        <taxon>Cytophagia</taxon>
        <taxon>Cytophagales</taxon>
        <taxon>Hymenobacteraceae</taxon>
        <taxon>Hymenobacter</taxon>
    </lineage>
</organism>
<comment type="similarity">
    <text evidence="1">Belongs to the peptidase S45 family.</text>
</comment>
<keyword evidence="5" id="KW-0479">Metal-binding</keyword>
<dbReference type="Pfam" id="PF01804">
    <property type="entry name" value="Penicil_amidase"/>
    <property type="match status" value="1"/>
</dbReference>
<name>A0A4Z0MGV9_9BACT</name>
<evidence type="ECO:0000256" key="1">
    <source>
        <dbReference type="ARBA" id="ARBA00006586"/>
    </source>
</evidence>
<evidence type="ECO:0000313" key="6">
    <source>
        <dbReference type="EMBL" id="TGD78445.1"/>
    </source>
</evidence>
<feature type="active site" description="Nucleophile" evidence="4">
    <location>
        <position position="278"/>
    </location>
</feature>
<dbReference type="PANTHER" id="PTHR34218">
    <property type="entry name" value="PEPTIDASE S45 PENICILLIN AMIDASE"/>
    <property type="match status" value="1"/>
</dbReference>
<keyword evidence="2" id="KW-0378">Hydrolase</keyword>
<dbReference type="Gene3D" id="1.10.1400.10">
    <property type="match status" value="1"/>
</dbReference>
<keyword evidence="3" id="KW-0865">Zymogen</keyword>
<evidence type="ECO:0000256" key="4">
    <source>
        <dbReference type="PIRSR" id="PIRSR001227-1"/>
    </source>
</evidence>
<dbReference type="PIRSF" id="PIRSF001227">
    <property type="entry name" value="Pen_acylase"/>
    <property type="match status" value="1"/>
</dbReference>
<dbReference type="RefSeq" id="WP_135532305.1">
    <property type="nucleotide sequence ID" value="NZ_SRKZ01000006.1"/>
</dbReference>